<reference evidence="1 2" key="1">
    <citation type="journal article" date="2018" name="PLoS Genet.">
        <title>Population sequencing reveals clonal diversity and ancestral inbreeding in the grapevine cultivar Chardonnay.</title>
        <authorList>
            <person name="Roach M.J."/>
            <person name="Johnson D.L."/>
            <person name="Bohlmann J."/>
            <person name="van Vuuren H.J."/>
            <person name="Jones S.J."/>
            <person name="Pretorius I.S."/>
            <person name="Schmidt S.A."/>
            <person name="Borneman A.R."/>
        </authorList>
    </citation>
    <scope>NUCLEOTIDE SEQUENCE [LARGE SCALE GENOMIC DNA]</scope>
    <source>
        <strain evidence="2">cv. Chardonnay</strain>
        <tissue evidence="1">Leaf</tissue>
    </source>
</reference>
<name>A0A438J5F2_VITVI</name>
<sequence>MMASMPLYQMSLFRMPKLVAQRTKKVNGAFGVGVWKEILKENDWCWENMAFTVGNNTKIRFWIDLWCGCTVLSKRFPYLYVMTAHRNATVEEMWDQNVGNMLHVLRGYKPTLEEDSVSWKGGRNGQFKVKEAYNVLVNPIVTGFLKSNI</sequence>
<protein>
    <recommendedName>
        <fullName evidence="3">Reverse transcriptase zinc-binding domain-containing protein</fullName>
    </recommendedName>
</protein>
<dbReference type="EMBL" id="QGNW01000062">
    <property type="protein sequence ID" value="RVX04179.1"/>
    <property type="molecule type" value="Genomic_DNA"/>
</dbReference>
<accession>A0A438J5F2</accession>
<proteinExistence type="predicted"/>
<dbReference type="Proteomes" id="UP000288805">
    <property type="component" value="Unassembled WGS sequence"/>
</dbReference>
<evidence type="ECO:0008006" key="3">
    <source>
        <dbReference type="Google" id="ProtNLM"/>
    </source>
</evidence>
<comment type="caution">
    <text evidence="1">The sequence shown here is derived from an EMBL/GenBank/DDBJ whole genome shotgun (WGS) entry which is preliminary data.</text>
</comment>
<evidence type="ECO:0000313" key="1">
    <source>
        <dbReference type="EMBL" id="RVX04179.1"/>
    </source>
</evidence>
<organism evidence="1 2">
    <name type="scientific">Vitis vinifera</name>
    <name type="common">Grape</name>
    <dbReference type="NCBI Taxonomy" id="29760"/>
    <lineage>
        <taxon>Eukaryota</taxon>
        <taxon>Viridiplantae</taxon>
        <taxon>Streptophyta</taxon>
        <taxon>Embryophyta</taxon>
        <taxon>Tracheophyta</taxon>
        <taxon>Spermatophyta</taxon>
        <taxon>Magnoliopsida</taxon>
        <taxon>eudicotyledons</taxon>
        <taxon>Gunneridae</taxon>
        <taxon>Pentapetalae</taxon>
        <taxon>rosids</taxon>
        <taxon>Vitales</taxon>
        <taxon>Vitaceae</taxon>
        <taxon>Viteae</taxon>
        <taxon>Vitis</taxon>
    </lineage>
</organism>
<dbReference type="PANTHER" id="PTHR36617:SF15">
    <property type="entry name" value="REVERSE TRANSCRIPTASE ZINC-BINDING DOMAIN-CONTAINING PROTEIN"/>
    <property type="match status" value="1"/>
</dbReference>
<evidence type="ECO:0000313" key="2">
    <source>
        <dbReference type="Proteomes" id="UP000288805"/>
    </source>
</evidence>
<dbReference type="PANTHER" id="PTHR36617">
    <property type="entry name" value="PROTEIN, PUTATIVE-RELATED"/>
    <property type="match status" value="1"/>
</dbReference>
<gene>
    <name evidence="1" type="ORF">CK203_015634</name>
</gene>
<dbReference type="AlphaFoldDB" id="A0A438J5F2"/>